<accession>A0A6N6M8M5</accession>
<name>A0A6N6M8M5_9FLAO</name>
<keyword evidence="1" id="KW-0472">Membrane</keyword>
<keyword evidence="3" id="KW-1185">Reference proteome</keyword>
<evidence type="ECO:0000313" key="2">
    <source>
        <dbReference type="EMBL" id="KAB1064368.1"/>
    </source>
</evidence>
<reference evidence="2 3" key="1">
    <citation type="submission" date="2019-09" db="EMBL/GenBank/DDBJ databases">
        <title>Genomes of Cryomorphaceae.</title>
        <authorList>
            <person name="Bowman J.P."/>
        </authorList>
    </citation>
    <scope>NUCLEOTIDE SEQUENCE [LARGE SCALE GENOMIC DNA]</scope>
    <source>
        <strain evidence="2 3">KCTC 52047</strain>
    </source>
</reference>
<evidence type="ECO:0000313" key="3">
    <source>
        <dbReference type="Proteomes" id="UP000435357"/>
    </source>
</evidence>
<comment type="caution">
    <text evidence="2">The sequence shown here is derived from an EMBL/GenBank/DDBJ whole genome shotgun (WGS) entry which is preliminary data.</text>
</comment>
<evidence type="ECO:0000256" key="1">
    <source>
        <dbReference type="SAM" id="Phobius"/>
    </source>
</evidence>
<dbReference type="AlphaFoldDB" id="A0A6N6M8M5"/>
<dbReference type="Proteomes" id="UP000435357">
    <property type="component" value="Unassembled WGS sequence"/>
</dbReference>
<sequence length="138" mass="16118">MGNLEKHIRSSSKEVHYRFDYRKAKDQFDLSSIRFHKTNYSSNGFTNTSLADIPYKFKHSSLPKLHTFEVNGYKKKLLYKLAQEQEVEKINISDISQGNTFSEKVINIQSEQENKIYLIVLLLIILGLIFLVTLNFLI</sequence>
<keyword evidence="1" id="KW-1133">Transmembrane helix</keyword>
<keyword evidence="1" id="KW-0812">Transmembrane</keyword>
<proteinExistence type="predicted"/>
<feature type="transmembrane region" description="Helical" evidence="1">
    <location>
        <begin position="116"/>
        <end position="137"/>
    </location>
</feature>
<gene>
    <name evidence="2" type="ORF">F3059_06605</name>
</gene>
<dbReference type="EMBL" id="WACR01000005">
    <property type="protein sequence ID" value="KAB1064368.1"/>
    <property type="molecule type" value="Genomic_DNA"/>
</dbReference>
<dbReference type="RefSeq" id="WP_151167465.1">
    <property type="nucleotide sequence ID" value="NZ_WACR01000005.1"/>
</dbReference>
<organism evidence="2 3">
    <name type="scientific">Salibacter halophilus</name>
    <dbReference type="NCBI Taxonomy" id="1803916"/>
    <lineage>
        <taxon>Bacteria</taxon>
        <taxon>Pseudomonadati</taxon>
        <taxon>Bacteroidota</taxon>
        <taxon>Flavobacteriia</taxon>
        <taxon>Flavobacteriales</taxon>
        <taxon>Salibacteraceae</taxon>
        <taxon>Salibacter</taxon>
    </lineage>
</organism>
<protein>
    <submittedName>
        <fullName evidence="2">Uncharacterized protein</fullName>
    </submittedName>
</protein>